<dbReference type="Proteomes" id="UP001476798">
    <property type="component" value="Unassembled WGS sequence"/>
</dbReference>
<organism evidence="1 2">
    <name type="scientific">Goodea atripinnis</name>
    <dbReference type="NCBI Taxonomy" id="208336"/>
    <lineage>
        <taxon>Eukaryota</taxon>
        <taxon>Metazoa</taxon>
        <taxon>Chordata</taxon>
        <taxon>Craniata</taxon>
        <taxon>Vertebrata</taxon>
        <taxon>Euteleostomi</taxon>
        <taxon>Actinopterygii</taxon>
        <taxon>Neopterygii</taxon>
        <taxon>Teleostei</taxon>
        <taxon>Neoteleostei</taxon>
        <taxon>Acanthomorphata</taxon>
        <taxon>Ovalentaria</taxon>
        <taxon>Atherinomorphae</taxon>
        <taxon>Cyprinodontiformes</taxon>
        <taxon>Goodeidae</taxon>
        <taxon>Goodea</taxon>
    </lineage>
</organism>
<evidence type="ECO:0000313" key="2">
    <source>
        <dbReference type="Proteomes" id="UP001476798"/>
    </source>
</evidence>
<sequence length="103" mass="11610">MMALSSALAQFNRSEPVKLLGDLIWDMLNPPENVLLFDSLNLHQIVFQPTYDPKISNKASLIDLILTNSLHMYSTGPFCSDFSDLCCIACIHKGHFIKLPWEA</sequence>
<proteinExistence type="predicted"/>
<keyword evidence="2" id="KW-1185">Reference proteome</keyword>
<reference evidence="1 2" key="1">
    <citation type="submission" date="2021-06" db="EMBL/GenBank/DDBJ databases">
        <authorList>
            <person name="Palmer J.M."/>
        </authorList>
    </citation>
    <scope>NUCLEOTIDE SEQUENCE [LARGE SCALE GENOMIC DNA]</scope>
    <source>
        <strain evidence="1 2">GA_2019</strain>
        <tissue evidence="1">Muscle</tissue>
    </source>
</reference>
<comment type="caution">
    <text evidence="1">The sequence shown here is derived from an EMBL/GenBank/DDBJ whole genome shotgun (WGS) entry which is preliminary data.</text>
</comment>
<name>A0ABV0MS11_9TELE</name>
<accession>A0ABV0MS11</accession>
<gene>
    <name evidence="1" type="ORF">GOODEAATRI_014457</name>
</gene>
<evidence type="ECO:0000313" key="1">
    <source>
        <dbReference type="EMBL" id="MEQ2161905.1"/>
    </source>
</evidence>
<dbReference type="EMBL" id="JAHRIO010011018">
    <property type="protein sequence ID" value="MEQ2161905.1"/>
    <property type="molecule type" value="Genomic_DNA"/>
</dbReference>
<protein>
    <submittedName>
        <fullName evidence="1">Uncharacterized protein</fullName>
    </submittedName>
</protein>